<dbReference type="RefSeq" id="WP_343875730.1">
    <property type="nucleotide sequence ID" value="NZ_BAAAIX010000034.1"/>
</dbReference>
<dbReference type="InterPro" id="IPR037523">
    <property type="entry name" value="VOC_core"/>
</dbReference>
<organism evidence="4 5">
    <name type="scientific">Luteococcus peritonei</name>
    <dbReference type="NCBI Taxonomy" id="88874"/>
    <lineage>
        <taxon>Bacteria</taxon>
        <taxon>Bacillati</taxon>
        <taxon>Actinomycetota</taxon>
        <taxon>Actinomycetes</taxon>
        <taxon>Propionibacteriales</taxon>
        <taxon>Propionibacteriaceae</taxon>
        <taxon>Luteococcus</taxon>
    </lineage>
</organism>
<dbReference type="SUPFAM" id="SSF54593">
    <property type="entry name" value="Glyoxalase/Bleomycin resistance protein/Dihydroxybiphenyl dioxygenase"/>
    <property type="match status" value="1"/>
</dbReference>
<dbReference type="Pfam" id="PF13669">
    <property type="entry name" value="Glyoxalase_4"/>
    <property type="match status" value="1"/>
</dbReference>
<dbReference type="InterPro" id="IPR051785">
    <property type="entry name" value="MMCE/EMCE_epimerase"/>
</dbReference>
<accession>A0ABW4RYG8</accession>
<dbReference type="NCBIfam" id="TIGR03081">
    <property type="entry name" value="metmalonyl_epim"/>
    <property type="match status" value="1"/>
</dbReference>
<dbReference type="InterPro" id="IPR029068">
    <property type="entry name" value="Glyas_Bleomycin-R_OHBP_Dase"/>
</dbReference>
<dbReference type="InterPro" id="IPR017515">
    <property type="entry name" value="MeMalonyl-CoA_epimerase"/>
</dbReference>
<dbReference type="EC" id="5.1.99.1" evidence="4"/>
<evidence type="ECO:0000256" key="1">
    <source>
        <dbReference type="ARBA" id="ARBA00009308"/>
    </source>
</evidence>
<proteinExistence type="inferred from homology"/>
<evidence type="ECO:0000256" key="2">
    <source>
        <dbReference type="ARBA" id="ARBA00022723"/>
    </source>
</evidence>
<protein>
    <submittedName>
        <fullName evidence="4">Methylmalonyl-CoA epimerase</fullName>
        <ecNumber evidence="4">5.1.99.1</ecNumber>
    </submittedName>
</protein>
<reference evidence="5" key="1">
    <citation type="journal article" date="2019" name="Int. J. Syst. Evol. Microbiol.">
        <title>The Global Catalogue of Microorganisms (GCM) 10K type strain sequencing project: providing services to taxonomists for standard genome sequencing and annotation.</title>
        <authorList>
            <consortium name="The Broad Institute Genomics Platform"/>
            <consortium name="The Broad Institute Genome Sequencing Center for Infectious Disease"/>
            <person name="Wu L."/>
            <person name="Ma J."/>
        </authorList>
    </citation>
    <scope>NUCLEOTIDE SEQUENCE [LARGE SCALE GENOMIC DNA]</scope>
    <source>
        <strain evidence="5">CAIM 431</strain>
    </source>
</reference>
<sequence length="152" mass="16574">MGAMDNSDLFICIDHVGLAVADLDEAITFHTEKFGFRLLHKEVNEEQGVAEAMMGTGSQLPESAQIQLLAPLNENSTIAKWLARNGGPGMQQLCYRVADIDHVCEVLRERGLRLLYPEPKTGTGGARINFVHPKDAGGVLLELTQPPAEAQH</sequence>
<evidence type="ECO:0000259" key="3">
    <source>
        <dbReference type="PROSITE" id="PS51819"/>
    </source>
</evidence>
<keyword evidence="5" id="KW-1185">Reference proteome</keyword>
<dbReference type="EMBL" id="JBHUFZ010000033">
    <property type="protein sequence ID" value="MFD1891370.1"/>
    <property type="molecule type" value="Genomic_DNA"/>
</dbReference>
<name>A0ABW4RYG8_9ACTN</name>
<gene>
    <name evidence="4" type="primary">mce</name>
    <name evidence="4" type="ORF">ACFSCS_14440</name>
</gene>
<dbReference type="CDD" id="cd07249">
    <property type="entry name" value="MMCE"/>
    <property type="match status" value="1"/>
</dbReference>
<comment type="caution">
    <text evidence="4">The sequence shown here is derived from an EMBL/GenBank/DDBJ whole genome shotgun (WGS) entry which is preliminary data.</text>
</comment>
<dbReference type="Proteomes" id="UP001597326">
    <property type="component" value="Unassembled WGS sequence"/>
</dbReference>
<keyword evidence="2" id="KW-0479">Metal-binding</keyword>
<dbReference type="GO" id="GO:0004493">
    <property type="term" value="F:methylmalonyl-CoA epimerase activity"/>
    <property type="evidence" value="ECO:0007669"/>
    <property type="project" value="UniProtKB-EC"/>
</dbReference>
<keyword evidence="4" id="KW-0413">Isomerase</keyword>
<evidence type="ECO:0000313" key="5">
    <source>
        <dbReference type="Proteomes" id="UP001597326"/>
    </source>
</evidence>
<dbReference type="PANTHER" id="PTHR43048">
    <property type="entry name" value="METHYLMALONYL-COA EPIMERASE"/>
    <property type="match status" value="1"/>
</dbReference>
<dbReference type="Gene3D" id="3.10.180.10">
    <property type="entry name" value="2,3-Dihydroxybiphenyl 1,2-Dioxygenase, domain 1"/>
    <property type="match status" value="1"/>
</dbReference>
<dbReference type="PROSITE" id="PS51819">
    <property type="entry name" value="VOC"/>
    <property type="match status" value="1"/>
</dbReference>
<feature type="domain" description="VOC" evidence="3">
    <location>
        <begin position="12"/>
        <end position="146"/>
    </location>
</feature>
<comment type="similarity">
    <text evidence="1">Belongs to the methylmalonyl-CoA epimerase family.</text>
</comment>
<evidence type="ECO:0000313" key="4">
    <source>
        <dbReference type="EMBL" id="MFD1891370.1"/>
    </source>
</evidence>
<dbReference type="PANTHER" id="PTHR43048:SF3">
    <property type="entry name" value="METHYLMALONYL-COA EPIMERASE, MITOCHONDRIAL"/>
    <property type="match status" value="1"/>
</dbReference>